<dbReference type="Proteomes" id="UP000198356">
    <property type="component" value="Unassembled WGS sequence"/>
</dbReference>
<sequence>MTQTPPSSANSNEVIPEDLAIEIRKLAHDLSNALEIIVQTSFLLSTAELKEPASAWLGMLDSGVTKALDINLALRAYIKAHTPK</sequence>
<proteinExistence type="predicted"/>
<accession>A0A239LMJ5</accession>
<evidence type="ECO:0000313" key="2">
    <source>
        <dbReference type="Proteomes" id="UP000198356"/>
    </source>
</evidence>
<dbReference type="RefSeq" id="WP_089409729.1">
    <property type="nucleotide sequence ID" value="NZ_FZOU01000007.1"/>
</dbReference>
<dbReference type="EMBL" id="FZOU01000007">
    <property type="protein sequence ID" value="SNT31088.1"/>
    <property type="molecule type" value="Genomic_DNA"/>
</dbReference>
<name>A0A239LMJ5_9BACT</name>
<organism evidence="1 2">
    <name type="scientific">Granulicella rosea</name>
    <dbReference type="NCBI Taxonomy" id="474952"/>
    <lineage>
        <taxon>Bacteria</taxon>
        <taxon>Pseudomonadati</taxon>
        <taxon>Acidobacteriota</taxon>
        <taxon>Terriglobia</taxon>
        <taxon>Terriglobales</taxon>
        <taxon>Acidobacteriaceae</taxon>
        <taxon>Granulicella</taxon>
    </lineage>
</organism>
<gene>
    <name evidence="1" type="ORF">SAMN05421770_107106</name>
</gene>
<reference evidence="1 2" key="1">
    <citation type="submission" date="2017-06" db="EMBL/GenBank/DDBJ databases">
        <authorList>
            <person name="Kim H.J."/>
            <person name="Triplett B.A."/>
        </authorList>
    </citation>
    <scope>NUCLEOTIDE SEQUENCE [LARGE SCALE GENOMIC DNA]</scope>
    <source>
        <strain evidence="1 2">DSM 18704</strain>
    </source>
</reference>
<evidence type="ECO:0008006" key="3">
    <source>
        <dbReference type="Google" id="ProtNLM"/>
    </source>
</evidence>
<evidence type="ECO:0000313" key="1">
    <source>
        <dbReference type="EMBL" id="SNT31088.1"/>
    </source>
</evidence>
<keyword evidence="2" id="KW-1185">Reference proteome</keyword>
<protein>
    <recommendedName>
        <fullName evidence="3">Histidine kinase</fullName>
    </recommendedName>
</protein>
<dbReference type="AlphaFoldDB" id="A0A239LMJ5"/>
<dbReference type="OrthoDB" id="120823at2"/>